<dbReference type="PANTHER" id="PTHR42813:SF2">
    <property type="entry name" value="DEHYDROGENASE, ZINC-CONTAINING, PUTATIVE (AFU_ORTHOLOGUE AFUA_2G02810)-RELATED"/>
    <property type="match status" value="1"/>
</dbReference>
<dbReference type="InterPro" id="IPR036291">
    <property type="entry name" value="NAD(P)-bd_dom_sf"/>
</dbReference>
<evidence type="ECO:0000313" key="7">
    <source>
        <dbReference type="EMBL" id="KRK47848.1"/>
    </source>
</evidence>
<dbReference type="GO" id="GO:0008270">
    <property type="term" value="F:zinc ion binding"/>
    <property type="evidence" value="ECO:0007669"/>
    <property type="project" value="InterPro"/>
</dbReference>
<dbReference type="InterPro" id="IPR013154">
    <property type="entry name" value="ADH-like_N"/>
</dbReference>
<accession>A0A0R1HN59</accession>
<dbReference type="SMART" id="SM00829">
    <property type="entry name" value="PKS_ER"/>
    <property type="match status" value="1"/>
</dbReference>
<dbReference type="GO" id="GO:0016491">
    <property type="term" value="F:oxidoreductase activity"/>
    <property type="evidence" value="ECO:0007669"/>
    <property type="project" value="UniProtKB-KW"/>
</dbReference>
<dbReference type="AlphaFoldDB" id="A0A0R1HN59"/>
<keyword evidence="2 5" id="KW-0479">Metal-binding</keyword>
<dbReference type="PATRIC" id="fig|1302272.5.peg.2099"/>
<organism evidence="7 8">
    <name type="scientific">Secundilactobacillus kimchicus JCM 15530</name>
    <dbReference type="NCBI Taxonomy" id="1302272"/>
    <lineage>
        <taxon>Bacteria</taxon>
        <taxon>Bacillati</taxon>
        <taxon>Bacillota</taxon>
        <taxon>Bacilli</taxon>
        <taxon>Lactobacillales</taxon>
        <taxon>Lactobacillaceae</taxon>
        <taxon>Secundilactobacillus</taxon>
    </lineage>
</organism>
<dbReference type="PANTHER" id="PTHR42813">
    <property type="entry name" value="ZINC-TYPE ALCOHOL DEHYDROGENASE-LIKE"/>
    <property type="match status" value="1"/>
</dbReference>
<name>A0A0R1HN59_9LACO</name>
<comment type="caution">
    <text evidence="7">The sequence shown here is derived from an EMBL/GenBank/DDBJ whole genome shotgun (WGS) entry which is preliminary data.</text>
</comment>
<dbReference type="PROSITE" id="PS00059">
    <property type="entry name" value="ADH_ZINC"/>
    <property type="match status" value="1"/>
</dbReference>
<dbReference type="Gene3D" id="3.40.50.720">
    <property type="entry name" value="NAD(P)-binding Rossmann-like Domain"/>
    <property type="match status" value="1"/>
</dbReference>
<comment type="cofactor">
    <cofactor evidence="1 5">
        <name>Zn(2+)</name>
        <dbReference type="ChEBI" id="CHEBI:29105"/>
    </cofactor>
</comment>
<keyword evidence="4" id="KW-0560">Oxidoreductase</keyword>
<evidence type="ECO:0000256" key="3">
    <source>
        <dbReference type="ARBA" id="ARBA00022833"/>
    </source>
</evidence>
<dbReference type="InterPro" id="IPR020843">
    <property type="entry name" value="ER"/>
</dbReference>
<keyword evidence="8" id="KW-1185">Reference proteome</keyword>
<dbReference type="Gene3D" id="3.90.180.10">
    <property type="entry name" value="Medium-chain alcohol dehydrogenases, catalytic domain"/>
    <property type="match status" value="1"/>
</dbReference>
<protein>
    <submittedName>
        <fullName evidence="7">NADH-dependent (S)-specific alcohol dehydrogenase</fullName>
    </submittedName>
</protein>
<dbReference type="InterPro" id="IPR002328">
    <property type="entry name" value="ADH_Zn_CS"/>
</dbReference>
<dbReference type="SUPFAM" id="SSF51735">
    <property type="entry name" value="NAD(P)-binding Rossmann-fold domains"/>
    <property type="match status" value="1"/>
</dbReference>
<keyword evidence="3 5" id="KW-0862">Zinc</keyword>
<reference evidence="7 8" key="1">
    <citation type="journal article" date="2015" name="Genome Announc.">
        <title>Expanding the biotechnology potential of lactobacilli through comparative genomics of 213 strains and associated genera.</title>
        <authorList>
            <person name="Sun Z."/>
            <person name="Harris H.M."/>
            <person name="McCann A."/>
            <person name="Guo C."/>
            <person name="Argimon S."/>
            <person name="Zhang W."/>
            <person name="Yang X."/>
            <person name="Jeffery I.B."/>
            <person name="Cooney J.C."/>
            <person name="Kagawa T.F."/>
            <person name="Liu W."/>
            <person name="Song Y."/>
            <person name="Salvetti E."/>
            <person name="Wrobel A."/>
            <person name="Rasinkangas P."/>
            <person name="Parkhill J."/>
            <person name="Rea M.C."/>
            <person name="O'Sullivan O."/>
            <person name="Ritari J."/>
            <person name="Douillard F.P."/>
            <person name="Paul Ross R."/>
            <person name="Yang R."/>
            <person name="Briner A.E."/>
            <person name="Felis G.E."/>
            <person name="de Vos W.M."/>
            <person name="Barrangou R."/>
            <person name="Klaenhammer T.R."/>
            <person name="Caufield P.W."/>
            <person name="Cui Y."/>
            <person name="Zhang H."/>
            <person name="O'Toole P.W."/>
        </authorList>
    </citation>
    <scope>NUCLEOTIDE SEQUENCE [LARGE SCALE GENOMIC DNA]</scope>
    <source>
        <strain evidence="7 8">JCM 15530</strain>
    </source>
</reference>
<dbReference type="Pfam" id="PF00107">
    <property type="entry name" value="ADH_zinc_N"/>
    <property type="match status" value="1"/>
</dbReference>
<evidence type="ECO:0000256" key="1">
    <source>
        <dbReference type="ARBA" id="ARBA00001947"/>
    </source>
</evidence>
<feature type="domain" description="Enoyl reductase (ER)" evidence="6">
    <location>
        <begin position="23"/>
        <end position="351"/>
    </location>
</feature>
<evidence type="ECO:0000256" key="2">
    <source>
        <dbReference type="ARBA" id="ARBA00022723"/>
    </source>
</evidence>
<dbReference type="EMBL" id="AZCX01000005">
    <property type="protein sequence ID" value="KRK47848.1"/>
    <property type="molecule type" value="Genomic_DNA"/>
</dbReference>
<dbReference type="Pfam" id="PF08240">
    <property type="entry name" value="ADH_N"/>
    <property type="match status" value="1"/>
</dbReference>
<evidence type="ECO:0000313" key="8">
    <source>
        <dbReference type="Proteomes" id="UP000050911"/>
    </source>
</evidence>
<dbReference type="InterPro" id="IPR011032">
    <property type="entry name" value="GroES-like_sf"/>
</dbReference>
<evidence type="ECO:0000259" key="6">
    <source>
        <dbReference type="SMART" id="SM00829"/>
    </source>
</evidence>
<evidence type="ECO:0000256" key="5">
    <source>
        <dbReference type="RuleBase" id="RU361277"/>
    </source>
</evidence>
<dbReference type="Proteomes" id="UP000050911">
    <property type="component" value="Unassembled WGS sequence"/>
</dbReference>
<sequence>MKLLEELIVKDTLFMKPGKVAIETVDKPELIADDDVIIHIVRACVCGSDLWAYRGLDEVPEHSQNSGHEAIGIIESVGAAITTLVPGDFVIAPFTHGCGHCAACRAGFEGGCLNHDDNFSTGAQAEYMRYQHAEWSLIKIPGQPEDYSEEMLKSLLALADVMPTGYHAARVAHVSKGDTVVVVGDGAVGLCGVIAAQLRGAKRIIAMSRHEDRQKLAREFGATDIVAERGDEGVAKVMELTNGDGADAVLECVGTEQSVDTAMKVGRPGAMVGRVGVPHNSAMDLTPVFFKNTTIAGGPASVTTYDKAELLKAVLDGDIHPGKVFTQSFKLDDIDAAYQAMDQRKAIKSLIIVD</sequence>
<evidence type="ECO:0000256" key="4">
    <source>
        <dbReference type="ARBA" id="ARBA00023002"/>
    </source>
</evidence>
<gene>
    <name evidence="7" type="ORF">FC96_GL002053</name>
</gene>
<proteinExistence type="inferred from homology"/>
<dbReference type="SUPFAM" id="SSF50129">
    <property type="entry name" value="GroES-like"/>
    <property type="match status" value="1"/>
</dbReference>
<dbReference type="STRING" id="1302272.FC96_GL002053"/>
<comment type="similarity">
    <text evidence="5">Belongs to the zinc-containing alcohol dehydrogenase family.</text>
</comment>
<dbReference type="InterPro" id="IPR013149">
    <property type="entry name" value="ADH-like_C"/>
</dbReference>